<dbReference type="EMBL" id="WNYA01000720">
    <property type="protein sequence ID" value="KAG8547470.1"/>
    <property type="molecule type" value="Genomic_DNA"/>
</dbReference>
<dbReference type="Proteomes" id="UP000824782">
    <property type="component" value="Unassembled WGS sequence"/>
</dbReference>
<reference evidence="1" key="1">
    <citation type="thesis" date="2020" institute="ProQuest LLC" country="789 East Eisenhower Parkway, Ann Arbor, MI, USA">
        <title>Comparative Genomics and Chromosome Evolution.</title>
        <authorList>
            <person name="Mudd A.B."/>
        </authorList>
    </citation>
    <scope>NUCLEOTIDE SEQUENCE</scope>
    <source>
        <strain evidence="1">237g6f4</strain>
        <tissue evidence="1">Blood</tissue>
    </source>
</reference>
<sequence>MYRRLHTILPVSAYLFISAKQTKTTRDSRTRIFSLHNVLLCTVHDRSRLTARHLHIQHGGQAGSTHPTLRY</sequence>
<keyword evidence="2" id="KW-1185">Reference proteome</keyword>
<evidence type="ECO:0000313" key="2">
    <source>
        <dbReference type="Proteomes" id="UP000824782"/>
    </source>
</evidence>
<accession>A0AAV6ZJE2</accession>
<organism evidence="1 2">
    <name type="scientific">Engystomops pustulosus</name>
    <name type="common">Tungara frog</name>
    <name type="synonym">Physalaemus pustulosus</name>
    <dbReference type="NCBI Taxonomy" id="76066"/>
    <lineage>
        <taxon>Eukaryota</taxon>
        <taxon>Metazoa</taxon>
        <taxon>Chordata</taxon>
        <taxon>Craniata</taxon>
        <taxon>Vertebrata</taxon>
        <taxon>Euteleostomi</taxon>
        <taxon>Amphibia</taxon>
        <taxon>Batrachia</taxon>
        <taxon>Anura</taxon>
        <taxon>Neobatrachia</taxon>
        <taxon>Hyloidea</taxon>
        <taxon>Leptodactylidae</taxon>
        <taxon>Leiuperinae</taxon>
        <taxon>Engystomops</taxon>
    </lineage>
</organism>
<evidence type="ECO:0008006" key="3">
    <source>
        <dbReference type="Google" id="ProtNLM"/>
    </source>
</evidence>
<gene>
    <name evidence="1" type="ORF">GDO81_028317</name>
</gene>
<name>A0AAV6ZJE2_ENGPU</name>
<protein>
    <recommendedName>
        <fullName evidence="3">Secreted protein</fullName>
    </recommendedName>
</protein>
<proteinExistence type="predicted"/>
<evidence type="ECO:0000313" key="1">
    <source>
        <dbReference type="EMBL" id="KAG8547470.1"/>
    </source>
</evidence>
<dbReference type="AlphaFoldDB" id="A0AAV6ZJE2"/>
<comment type="caution">
    <text evidence="1">The sequence shown here is derived from an EMBL/GenBank/DDBJ whole genome shotgun (WGS) entry which is preliminary data.</text>
</comment>